<proteinExistence type="predicted"/>
<protein>
    <submittedName>
        <fullName evidence="1">Uncharacterized protein</fullName>
    </submittedName>
</protein>
<dbReference type="PANTHER" id="PTHR33187">
    <property type="entry name" value="WU:FI09B08"/>
    <property type="match status" value="1"/>
</dbReference>
<evidence type="ECO:0000313" key="1">
    <source>
        <dbReference type="EnsemblPlants" id="Solyc02g005560.1.1.1"/>
    </source>
</evidence>
<dbReference type="EnsemblPlants" id="Solyc02g005560.1.1">
    <property type="protein sequence ID" value="Solyc02g005560.1.1.1"/>
    <property type="gene ID" value="Solyc02g005560.1"/>
</dbReference>
<dbReference type="Proteomes" id="UP000004994">
    <property type="component" value="Chromosome 2"/>
</dbReference>
<evidence type="ECO:0000313" key="2">
    <source>
        <dbReference type="Proteomes" id="UP000004994"/>
    </source>
</evidence>
<dbReference type="Gramene" id="Solyc02g005560.1.1">
    <property type="protein sequence ID" value="Solyc02g005560.1.1.1"/>
    <property type="gene ID" value="Solyc02g005560.1"/>
</dbReference>
<reference evidence="1" key="1">
    <citation type="journal article" date="2012" name="Nature">
        <title>The tomato genome sequence provides insights into fleshy fruit evolution.</title>
        <authorList>
            <consortium name="Tomato Genome Consortium"/>
        </authorList>
    </citation>
    <scope>NUCLEOTIDE SEQUENCE [LARGE SCALE GENOMIC DNA]</scope>
    <source>
        <strain evidence="1">cv. Heinz 1706</strain>
    </source>
</reference>
<dbReference type="PaxDb" id="4081-Solyc02g005560.1.1"/>
<dbReference type="AlphaFoldDB" id="A0A3Q7EVC6"/>
<dbReference type="PANTHER" id="PTHR33187:SF11">
    <property type="entry name" value="AMINOTRANSFERASE-LIKE PLANT MOBILE DOMAIN-CONTAINING PROTEIN"/>
    <property type="match status" value="1"/>
</dbReference>
<accession>A0A3Q7EVC6</accession>
<dbReference type="InParanoid" id="A0A3Q7EVC6"/>
<sequence length="98" mass="10910">MAAGMACRHDPWIGNTVGRHRTWNAIIAFVLHGQFLALLAKIHLGQHTGLDEIGCDIPSLHIDKTYYRMTSGVACNHNPWKTHKIGRSWALELIIALG</sequence>
<reference evidence="1" key="2">
    <citation type="submission" date="2019-01" db="UniProtKB">
        <authorList>
            <consortium name="EnsemblPlants"/>
        </authorList>
    </citation>
    <scope>IDENTIFICATION</scope>
    <source>
        <strain evidence="1">cv. Heinz 1706</strain>
    </source>
</reference>
<keyword evidence="2" id="KW-1185">Reference proteome</keyword>
<name>A0A3Q7EVC6_SOLLC</name>
<organism evidence="1">
    <name type="scientific">Solanum lycopersicum</name>
    <name type="common">Tomato</name>
    <name type="synonym">Lycopersicon esculentum</name>
    <dbReference type="NCBI Taxonomy" id="4081"/>
    <lineage>
        <taxon>Eukaryota</taxon>
        <taxon>Viridiplantae</taxon>
        <taxon>Streptophyta</taxon>
        <taxon>Embryophyta</taxon>
        <taxon>Tracheophyta</taxon>
        <taxon>Spermatophyta</taxon>
        <taxon>Magnoliopsida</taxon>
        <taxon>eudicotyledons</taxon>
        <taxon>Gunneridae</taxon>
        <taxon>Pentapetalae</taxon>
        <taxon>asterids</taxon>
        <taxon>lamiids</taxon>
        <taxon>Solanales</taxon>
        <taxon>Solanaceae</taxon>
        <taxon>Solanoideae</taxon>
        <taxon>Solaneae</taxon>
        <taxon>Solanum</taxon>
        <taxon>Solanum subgen. Lycopersicon</taxon>
    </lineage>
</organism>